<protein>
    <submittedName>
        <fullName evidence="2">Uncharacterized protein</fullName>
    </submittedName>
</protein>
<evidence type="ECO:0000313" key="2">
    <source>
        <dbReference type="EMBL" id="MFC5518095.1"/>
    </source>
</evidence>
<sequence>MLKKTPDAVHADHCPGCYGVCILPELPVSEDFVLIEPTAIIGLWPDRVSRHDERTIGAAAPNAENRNQHGKHDETGRYRDLTKSRSARRDLVNSAIRKLHRRENEDERHC</sequence>
<gene>
    <name evidence="2" type="ORF">ACFPP9_20115</name>
</gene>
<reference evidence="3" key="1">
    <citation type="journal article" date="2019" name="Int. J. Syst. Evol. Microbiol.">
        <title>The Global Catalogue of Microorganisms (GCM) 10K type strain sequencing project: providing services to taxonomists for standard genome sequencing and annotation.</title>
        <authorList>
            <consortium name="The Broad Institute Genomics Platform"/>
            <consortium name="The Broad Institute Genome Sequencing Center for Infectious Disease"/>
            <person name="Wu L."/>
            <person name="Ma J."/>
        </authorList>
    </citation>
    <scope>NUCLEOTIDE SEQUENCE [LARGE SCALE GENOMIC DNA]</scope>
    <source>
        <strain evidence="3">KACC 12633</strain>
    </source>
</reference>
<keyword evidence="3" id="KW-1185">Reference proteome</keyword>
<feature type="region of interest" description="Disordered" evidence="1">
    <location>
        <begin position="54"/>
        <end position="95"/>
    </location>
</feature>
<dbReference type="Proteomes" id="UP001596150">
    <property type="component" value="Unassembled WGS sequence"/>
</dbReference>
<organism evidence="2 3">
    <name type="scientific">Kaistia terrae</name>
    <dbReference type="NCBI Taxonomy" id="537017"/>
    <lineage>
        <taxon>Bacteria</taxon>
        <taxon>Pseudomonadati</taxon>
        <taxon>Pseudomonadota</taxon>
        <taxon>Alphaproteobacteria</taxon>
        <taxon>Hyphomicrobiales</taxon>
        <taxon>Kaistiaceae</taxon>
        <taxon>Kaistia</taxon>
    </lineage>
</organism>
<feature type="compositionally biased region" description="Basic and acidic residues" evidence="1">
    <location>
        <begin position="66"/>
        <end position="91"/>
    </location>
</feature>
<evidence type="ECO:0000256" key="1">
    <source>
        <dbReference type="SAM" id="MobiDB-lite"/>
    </source>
</evidence>
<accession>A0ABW0Q0E9</accession>
<dbReference type="RefSeq" id="WP_266343729.1">
    <property type="nucleotide sequence ID" value="NZ_JAPKNH010000003.1"/>
</dbReference>
<evidence type="ECO:0000313" key="3">
    <source>
        <dbReference type="Proteomes" id="UP001596150"/>
    </source>
</evidence>
<dbReference type="EMBL" id="JBHSML010000013">
    <property type="protein sequence ID" value="MFC5518095.1"/>
    <property type="molecule type" value="Genomic_DNA"/>
</dbReference>
<proteinExistence type="predicted"/>
<name>A0ABW0Q0E9_9HYPH</name>
<comment type="caution">
    <text evidence="2">The sequence shown here is derived from an EMBL/GenBank/DDBJ whole genome shotgun (WGS) entry which is preliminary data.</text>
</comment>